<name>A0ABV8IEX5_9ACTN</name>
<protein>
    <submittedName>
        <fullName evidence="2">Uncharacterized protein</fullName>
    </submittedName>
</protein>
<evidence type="ECO:0000256" key="1">
    <source>
        <dbReference type="SAM" id="MobiDB-lite"/>
    </source>
</evidence>
<sequence>MIRGADSIDDLDMLWRSGIGDELAPRACDRHAERVRRATGTTRPKGPRPGGS</sequence>
<keyword evidence="3" id="KW-1185">Reference proteome</keyword>
<comment type="caution">
    <text evidence="2">The sequence shown here is derived from an EMBL/GenBank/DDBJ whole genome shotgun (WGS) entry which is preliminary data.</text>
</comment>
<dbReference type="RefSeq" id="WP_377294202.1">
    <property type="nucleotide sequence ID" value="NZ_JBHSBM010000059.1"/>
</dbReference>
<evidence type="ECO:0000313" key="2">
    <source>
        <dbReference type="EMBL" id="MFC4062778.1"/>
    </source>
</evidence>
<dbReference type="EMBL" id="JBHSBM010000059">
    <property type="protein sequence ID" value="MFC4062778.1"/>
    <property type="molecule type" value="Genomic_DNA"/>
</dbReference>
<evidence type="ECO:0000313" key="3">
    <source>
        <dbReference type="Proteomes" id="UP001595850"/>
    </source>
</evidence>
<organism evidence="2 3">
    <name type="scientific">Planomonospora corallina</name>
    <dbReference type="NCBI Taxonomy" id="1806052"/>
    <lineage>
        <taxon>Bacteria</taxon>
        <taxon>Bacillati</taxon>
        <taxon>Actinomycetota</taxon>
        <taxon>Actinomycetes</taxon>
        <taxon>Streptosporangiales</taxon>
        <taxon>Streptosporangiaceae</taxon>
        <taxon>Planomonospora</taxon>
    </lineage>
</organism>
<reference evidence="3" key="1">
    <citation type="journal article" date="2019" name="Int. J. Syst. Evol. Microbiol.">
        <title>The Global Catalogue of Microorganisms (GCM) 10K type strain sequencing project: providing services to taxonomists for standard genome sequencing and annotation.</title>
        <authorList>
            <consortium name="The Broad Institute Genomics Platform"/>
            <consortium name="The Broad Institute Genome Sequencing Center for Infectious Disease"/>
            <person name="Wu L."/>
            <person name="Ma J."/>
        </authorList>
    </citation>
    <scope>NUCLEOTIDE SEQUENCE [LARGE SCALE GENOMIC DNA]</scope>
    <source>
        <strain evidence="3">TBRC 4489</strain>
    </source>
</reference>
<accession>A0ABV8IEX5</accession>
<proteinExistence type="predicted"/>
<dbReference type="Proteomes" id="UP001595850">
    <property type="component" value="Unassembled WGS sequence"/>
</dbReference>
<feature type="region of interest" description="Disordered" evidence="1">
    <location>
        <begin position="30"/>
        <end position="52"/>
    </location>
</feature>
<gene>
    <name evidence="2" type="ORF">ACFOWE_31190</name>
</gene>